<sequence length="77" mass="8595">MLRFVYHPLSDAKAAAPIKVLPPVLFPRATNQMYAPPVILFVSEGIPFFYHTNHGLSGIQLNFISIVIIEFGRIIVS</sequence>
<protein>
    <submittedName>
        <fullName evidence="1">Uncharacterized protein</fullName>
    </submittedName>
</protein>
<organism evidence="1 2">
    <name type="scientific">Eisenbergiella tayi</name>
    <dbReference type="NCBI Taxonomy" id="1432052"/>
    <lineage>
        <taxon>Bacteria</taxon>
        <taxon>Bacillati</taxon>
        <taxon>Bacillota</taxon>
        <taxon>Clostridia</taxon>
        <taxon>Lachnospirales</taxon>
        <taxon>Lachnospiraceae</taxon>
        <taxon>Eisenbergiella</taxon>
    </lineage>
</organism>
<dbReference type="Proteomes" id="UP000095003">
    <property type="component" value="Unassembled WGS sequence"/>
</dbReference>
<evidence type="ECO:0000313" key="2">
    <source>
        <dbReference type="Proteomes" id="UP000095003"/>
    </source>
</evidence>
<reference evidence="1 2" key="1">
    <citation type="submission" date="2016-07" db="EMBL/GenBank/DDBJ databases">
        <title>Characterization of isolates of Eisenbergiella tayi derived from blood cultures, using whole genome sequencing.</title>
        <authorList>
            <person name="Burdz T."/>
            <person name="Wiebe D."/>
            <person name="Huynh C."/>
            <person name="Bernard K."/>
        </authorList>
    </citation>
    <scope>NUCLEOTIDE SEQUENCE [LARGE SCALE GENOMIC DNA]</scope>
    <source>
        <strain evidence="1 2">NML 120489</strain>
    </source>
</reference>
<proteinExistence type="predicted"/>
<dbReference type="AlphaFoldDB" id="A0A1E3AXR8"/>
<name>A0A1E3AXR8_9FIRM</name>
<accession>A0A1E3AXR8</accession>
<comment type="caution">
    <text evidence="1">The sequence shown here is derived from an EMBL/GenBank/DDBJ whole genome shotgun (WGS) entry which is preliminary data.</text>
</comment>
<gene>
    <name evidence="1" type="ORF">BEH84_01202</name>
</gene>
<dbReference type="EMBL" id="MCGI01000001">
    <property type="protein sequence ID" value="ODM13487.1"/>
    <property type="molecule type" value="Genomic_DNA"/>
</dbReference>
<evidence type="ECO:0000313" key="1">
    <source>
        <dbReference type="EMBL" id="ODM13487.1"/>
    </source>
</evidence>